<keyword evidence="4 10" id="KW-0812">Transmembrane</keyword>
<dbReference type="Pfam" id="PF18266">
    <property type="entry name" value="Ncstrn_small"/>
    <property type="match status" value="1"/>
</dbReference>
<keyword evidence="7 10" id="KW-1133">Transmembrane helix</keyword>
<dbReference type="GO" id="GO:0005886">
    <property type="term" value="C:plasma membrane"/>
    <property type="evidence" value="ECO:0007669"/>
    <property type="project" value="UniProtKB-ARBA"/>
</dbReference>
<keyword evidence="8 10" id="KW-0472">Membrane</keyword>
<evidence type="ECO:0000256" key="2">
    <source>
        <dbReference type="ARBA" id="ARBA00007717"/>
    </source>
</evidence>
<dbReference type="SUPFAM" id="SSF53187">
    <property type="entry name" value="Zn-dependent exopeptidases"/>
    <property type="match status" value="1"/>
</dbReference>
<feature type="transmembrane region" description="Helical" evidence="10">
    <location>
        <begin position="663"/>
        <end position="684"/>
    </location>
</feature>
<organism evidence="13 14">
    <name type="scientific">Daphnia sinensis</name>
    <dbReference type="NCBI Taxonomy" id="1820382"/>
    <lineage>
        <taxon>Eukaryota</taxon>
        <taxon>Metazoa</taxon>
        <taxon>Ecdysozoa</taxon>
        <taxon>Arthropoda</taxon>
        <taxon>Crustacea</taxon>
        <taxon>Branchiopoda</taxon>
        <taxon>Diplostraca</taxon>
        <taxon>Cladocera</taxon>
        <taxon>Anomopoda</taxon>
        <taxon>Daphniidae</taxon>
        <taxon>Daphnia</taxon>
        <taxon>Daphnia similis group</taxon>
    </lineage>
</organism>
<evidence type="ECO:0000256" key="9">
    <source>
        <dbReference type="ARBA" id="ARBA00023180"/>
    </source>
</evidence>
<accession>A0AAD5L4M7</accession>
<dbReference type="GO" id="GO:0007220">
    <property type="term" value="P:Notch receptor processing"/>
    <property type="evidence" value="ECO:0007669"/>
    <property type="project" value="TreeGrafter"/>
</dbReference>
<keyword evidence="5 11" id="KW-0732">Signal</keyword>
<comment type="similarity">
    <text evidence="2">Belongs to the nicastrin family.</text>
</comment>
<sequence length="701" mass="77487">MAGILNVKKVCWLLFSALFLATDLNGERITEKIYQRIDDGFSCFRRLNGTHQIGCSSSQSGNVGVVHYVGTKMDFDWLLEVGPDAPYVVLLPPDLFRRENLMTLKNSGKVAGIVVLNQTDTTFHNPSPAPPYSNDLTCPNKITGLYRNDAFSSYCDSNPWNPAGDAILFEDFQFPIFFINETKLNQSVLLDDCYLKFNRPIEGTPPSYPLCAIELKAFMWAAVDTPTCLRRGRLNMLLNPQPSEYCDPLGNVNIFVPVLAANKSSGPIRNHSVIFVSARMDSASIFDGLSVGADTAITGMATLIAIADMINKFKFNITGQEIENVFLVLFNGEAFDYIGSSRMAYDMTLGKFPKPLKDEIPSQSPLIGLEHVKYWIELGSLAPHGDNKIYLHTDPKSRNDSRVNSNVMDLINVLIKNKGNLTAEPVSASIPLPPASLQSFLKKDLSIPGLLISNHKGAFTNQFYNNEWDTIQTISSSKLSKHLAEVAHTVSAAIYELANPGDTMPPNIVANVTLLESTLECYLVNANCSLFSWLLNGRNNIATGSILPTYVGVTHGDGAYKALSLRTRHLLAMVSGDPLDINKTACINSDHNEIYHYYWMGEYESNNSSGTCYRSTVKTSHAVSPAFEIEDYDWASGEYSSWTESRWETFSVRIFLKASSLQAVSIFVFGVVVLLLSFAVTYWVETNSALLFPPSPEAVAC</sequence>
<dbReference type="PANTHER" id="PTHR21092:SF0">
    <property type="entry name" value="NICASTRIN"/>
    <property type="match status" value="1"/>
</dbReference>
<evidence type="ECO:0000256" key="6">
    <source>
        <dbReference type="ARBA" id="ARBA00022976"/>
    </source>
</evidence>
<dbReference type="Proteomes" id="UP000820818">
    <property type="component" value="Linkage Group LG7"/>
</dbReference>
<dbReference type="Gene3D" id="3.40.630.10">
    <property type="entry name" value="Zn peptidases"/>
    <property type="match status" value="1"/>
</dbReference>
<dbReference type="PANTHER" id="PTHR21092">
    <property type="entry name" value="NICASTRIN"/>
    <property type="match status" value="1"/>
</dbReference>
<dbReference type="GO" id="GO:0016485">
    <property type="term" value="P:protein processing"/>
    <property type="evidence" value="ECO:0007669"/>
    <property type="project" value="InterPro"/>
</dbReference>
<protein>
    <recommendedName>
        <fullName evidence="3">Nicastrin</fullName>
    </recommendedName>
</protein>
<evidence type="ECO:0000256" key="7">
    <source>
        <dbReference type="ARBA" id="ARBA00022989"/>
    </source>
</evidence>
<evidence type="ECO:0000313" key="13">
    <source>
        <dbReference type="EMBL" id="KAI9555215.1"/>
    </source>
</evidence>
<dbReference type="InterPro" id="IPR008710">
    <property type="entry name" value="Nicastrin"/>
</dbReference>
<evidence type="ECO:0000259" key="12">
    <source>
        <dbReference type="PROSITE" id="PS50006"/>
    </source>
</evidence>
<evidence type="ECO:0000313" key="14">
    <source>
        <dbReference type="Proteomes" id="UP000820818"/>
    </source>
</evidence>
<reference evidence="13 14" key="1">
    <citation type="submission" date="2022-05" db="EMBL/GenBank/DDBJ databases">
        <title>A multi-omics perspective on studying reproductive biology in Daphnia sinensis.</title>
        <authorList>
            <person name="Jia J."/>
        </authorList>
    </citation>
    <scope>NUCLEOTIDE SEQUENCE [LARGE SCALE GENOMIC DNA]</scope>
    <source>
        <strain evidence="13 14">WSL</strain>
    </source>
</reference>
<evidence type="ECO:0000256" key="10">
    <source>
        <dbReference type="SAM" id="Phobius"/>
    </source>
</evidence>
<dbReference type="AlphaFoldDB" id="A0AAD5L4M7"/>
<keyword evidence="9" id="KW-0325">Glycoprotein</keyword>
<proteinExistence type="inferred from homology"/>
<evidence type="ECO:0000256" key="1">
    <source>
        <dbReference type="ARBA" id="ARBA00004479"/>
    </source>
</evidence>
<dbReference type="InterPro" id="IPR000253">
    <property type="entry name" value="FHA_dom"/>
</dbReference>
<dbReference type="Pfam" id="PF05450">
    <property type="entry name" value="Nicastrin"/>
    <property type="match status" value="1"/>
</dbReference>
<comment type="caution">
    <text evidence="13">The sequence shown here is derived from an EMBL/GenBank/DDBJ whole genome shotgun (WGS) entry which is preliminary data.</text>
</comment>
<feature type="chain" id="PRO_5042212401" description="Nicastrin" evidence="11">
    <location>
        <begin position="27"/>
        <end position="701"/>
    </location>
</feature>
<dbReference type="EMBL" id="WJBH02000007">
    <property type="protein sequence ID" value="KAI9555215.1"/>
    <property type="molecule type" value="Genomic_DNA"/>
</dbReference>
<dbReference type="GO" id="GO:0007219">
    <property type="term" value="P:Notch signaling pathway"/>
    <property type="evidence" value="ECO:0007669"/>
    <property type="project" value="UniProtKB-KW"/>
</dbReference>
<name>A0AAD5L4M7_9CRUS</name>
<evidence type="ECO:0000256" key="5">
    <source>
        <dbReference type="ARBA" id="ARBA00022729"/>
    </source>
</evidence>
<comment type="subcellular location">
    <subcellularLocation>
        <location evidence="1">Membrane</location>
        <topology evidence="1">Single-pass type I membrane protein</topology>
    </subcellularLocation>
</comment>
<dbReference type="InterPro" id="IPR041084">
    <property type="entry name" value="Ncstrn_small"/>
</dbReference>
<feature type="domain" description="FHA" evidence="12">
    <location>
        <begin position="347"/>
        <end position="408"/>
    </location>
</feature>
<keyword evidence="14" id="KW-1185">Reference proteome</keyword>
<gene>
    <name evidence="13" type="ORF">GHT06_017730</name>
</gene>
<evidence type="ECO:0000256" key="4">
    <source>
        <dbReference type="ARBA" id="ARBA00022692"/>
    </source>
</evidence>
<dbReference type="PROSITE" id="PS50006">
    <property type="entry name" value="FHA_DOMAIN"/>
    <property type="match status" value="1"/>
</dbReference>
<evidence type="ECO:0000256" key="11">
    <source>
        <dbReference type="SAM" id="SignalP"/>
    </source>
</evidence>
<keyword evidence="6" id="KW-0914">Notch signaling pathway</keyword>
<evidence type="ECO:0000256" key="3">
    <source>
        <dbReference type="ARBA" id="ARBA00015303"/>
    </source>
</evidence>
<feature type="signal peptide" evidence="11">
    <location>
        <begin position="1"/>
        <end position="26"/>
    </location>
</feature>
<evidence type="ECO:0000256" key="8">
    <source>
        <dbReference type="ARBA" id="ARBA00023136"/>
    </source>
</evidence>